<dbReference type="AlphaFoldDB" id="A0A5Q0UHN4"/>
<reference evidence="9" key="1">
    <citation type="submission" date="2019-05" db="EMBL/GenBank/DDBJ databases">
        <title>Candidatus Nanohalobium constans, a novel model system to study the DPANN nano-sized archaea: genomic and physiological characterization of a nanoarchaeon co-cultured with its chitinotrophic host.</title>
        <authorList>
            <person name="La Cono V."/>
            <person name="Arcadi E."/>
            <person name="Crisafi F."/>
            <person name="Denaro R."/>
            <person name="La Spada G."/>
            <person name="Messina E."/>
            <person name="Smedile F."/>
            <person name="Toshchakov S.V."/>
            <person name="Shevchenko M.A."/>
            <person name="Golyshin P.N."/>
            <person name="Golyshina O.V."/>
            <person name="Ferrer M."/>
            <person name="Rohde M."/>
            <person name="Mushegian A."/>
            <person name="Sorokin D.Y."/>
            <person name="Giuliano L."/>
            <person name="Yakimov M.M."/>
        </authorList>
    </citation>
    <scope>NUCLEOTIDE SEQUENCE [LARGE SCALE GENOMIC DNA]</scope>
    <source>
        <strain evidence="9">LC1Nh</strain>
    </source>
</reference>
<feature type="transmembrane region" description="Helical" evidence="6">
    <location>
        <begin position="312"/>
        <end position="337"/>
    </location>
</feature>
<sequence length="355" mass="39115">MQQKKWLEKLTEFQENHALEVVLFFIFLSMAMIPGMARVETIVALENMMPASSTPVEGVNNLRAEGIGKDSIAVKISTGNKEDGVQSIHENSTAVYIEDLSNDIRDIHGVTQVMSPLQREGLVDERDQNAVITAYTYVGDSGNEMDRIFKDIENEAEYKMPEGVETEISGVPAVQQRLSSMVERDKNVTTMISLGLVFLITLGLFQGSFSSALMPIIVVALSVIWLYGTMGYLGIPLSTLAGSVAALVIGIGIDYSVHILNTYRFHRRDNTIGEALSEAVGETGVAIVATSITTISAFMAFLSGAMPEMHRFGLIMSIGIGYALLFSFFLLPSVFVLEEKIMKKIHESIDWRHDF</sequence>
<dbReference type="PROSITE" id="PS50156">
    <property type="entry name" value="SSD"/>
    <property type="match status" value="1"/>
</dbReference>
<gene>
    <name evidence="8" type="ORF">LC1Nh_0826</name>
</gene>
<feature type="domain" description="SSD" evidence="7">
    <location>
        <begin position="212"/>
        <end position="337"/>
    </location>
</feature>
<keyword evidence="5 6" id="KW-0472">Membrane</keyword>
<feature type="transmembrane region" description="Helical" evidence="6">
    <location>
        <begin position="241"/>
        <end position="263"/>
    </location>
</feature>
<keyword evidence="3 6" id="KW-0812">Transmembrane</keyword>
<evidence type="ECO:0000256" key="6">
    <source>
        <dbReference type="SAM" id="Phobius"/>
    </source>
</evidence>
<evidence type="ECO:0000256" key="4">
    <source>
        <dbReference type="ARBA" id="ARBA00022989"/>
    </source>
</evidence>
<dbReference type="OrthoDB" id="42357at2157"/>
<evidence type="ECO:0000256" key="3">
    <source>
        <dbReference type="ARBA" id="ARBA00022692"/>
    </source>
</evidence>
<dbReference type="PANTHER" id="PTHR33406:SF13">
    <property type="entry name" value="MEMBRANE PROTEIN YDFJ"/>
    <property type="match status" value="1"/>
</dbReference>
<comment type="subcellular location">
    <subcellularLocation>
        <location evidence="1">Cell membrane</location>
        <topology evidence="1">Multi-pass membrane protein</topology>
    </subcellularLocation>
</comment>
<feature type="transmembrane region" description="Helical" evidence="6">
    <location>
        <begin position="212"/>
        <end position="235"/>
    </location>
</feature>
<dbReference type="RefSeq" id="WP_153550450.1">
    <property type="nucleotide sequence ID" value="NZ_CP040089.1"/>
</dbReference>
<evidence type="ECO:0000256" key="1">
    <source>
        <dbReference type="ARBA" id="ARBA00004651"/>
    </source>
</evidence>
<keyword evidence="2" id="KW-1003">Cell membrane</keyword>
<keyword evidence="4 6" id="KW-1133">Transmembrane helix</keyword>
<protein>
    <submittedName>
        <fullName evidence="8">Putative exporter of the RND superfamily</fullName>
    </submittedName>
</protein>
<keyword evidence="9" id="KW-1185">Reference proteome</keyword>
<dbReference type="EMBL" id="CP040089">
    <property type="protein sequence ID" value="QGA80710.1"/>
    <property type="molecule type" value="Genomic_DNA"/>
</dbReference>
<dbReference type="GeneID" id="42365215"/>
<evidence type="ECO:0000259" key="7">
    <source>
        <dbReference type="PROSITE" id="PS50156"/>
    </source>
</evidence>
<dbReference type="Proteomes" id="UP000377803">
    <property type="component" value="Chromosome"/>
</dbReference>
<feature type="transmembrane region" description="Helical" evidence="6">
    <location>
        <begin position="21"/>
        <end position="39"/>
    </location>
</feature>
<feature type="transmembrane region" description="Helical" evidence="6">
    <location>
        <begin position="188"/>
        <end position="205"/>
    </location>
</feature>
<dbReference type="SUPFAM" id="SSF82866">
    <property type="entry name" value="Multidrug efflux transporter AcrB transmembrane domain"/>
    <property type="match status" value="1"/>
</dbReference>
<feature type="transmembrane region" description="Helical" evidence="6">
    <location>
        <begin position="284"/>
        <end position="306"/>
    </location>
</feature>
<dbReference type="Gene3D" id="1.20.1640.10">
    <property type="entry name" value="Multidrug efflux transporter AcrB transmembrane domain"/>
    <property type="match status" value="1"/>
</dbReference>
<accession>A0A5Q0UHN4</accession>
<dbReference type="InterPro" id="IPR050545">
    <property type="entry name" value="Mycobact_MmpL"/>
</dbReference>
<organism evidence="8 9">
    <name type="scientific">Candidatus Nanohalobium constans</name>
    <dbReference type="NCBI Taxonomy" id="2565781"/>
    <lineage>
        <taxon>Archaea</taxon>
        <taxon>Candidatus Nanohalarchaeota</taxon>
        <taxon>Candidatus Nanohalobia</taxon>
        <taxon>Candidatus Nanohalobiales</taxon>
        <taxon>Candidatus Nanohalobiaceae</taxon>
        <taxon>Candidatus Nanohalobium</taxon>
    </lineage>
</organism>
<evidence type="ECO:0000313" key="9">
    <source>
        <dbReference type="Proteomes" id="UP000377803"/>
    </source>
</evidence>
<dbReference type="InterPro" id="IPR004869">
    <property type="entry name" value="MMPL_dom"/>
</dbReference>
<dbReference type="InterPro" id="IPR000731">
    <property type="entry name" value="SSD"/>
</dbReference>
<dbReference type="Pfam" id="PF03176">
    <property type="entry name" value="MMPL"/>
    <property type="match status" value="1"/>
</dbReference>
<evidence type="ECO:0000256" key="2">
    <source>
        <dbReference type="ARBA" id="ARBA00022475"/>
    </source>
</evidence>
<dbReference type="GO" id="GO:0005886">
    <property type="term" value="C:plasma membrane"/>
    <property type="evidence" value="ECO:0007669"/>
    <property type="project" value="UniProtKB-SubCell"/>
</dbReference>
<proteinExistence type="predicted"/>
<dbReference type="PANTHER" id="PTHR33406">
    <property type="entry name" value="MEMBRANE PROTEIN MJ1562-RELATED"/>
    <property type="match status" value="1"/>
</dbReference>
<evidence type="ECO:0000313" key="8">
    <source>
        <dbReference type="EMBL" id="QGA80710.1"/>
    </source>
</evidence>
<evidence type="ECO:0000256" key="5">
    <source>
        <dbReference type="ARBA" id="ARBA00023136"/>
    </source>
</evidence>
<dbReference type="KEGG" id="ncon:LC1Nh_0826"/>
<name>A0A5Q0UHN4_9ARCH</name>